<gene>
    <name evidence="1" type="ORF">FMM05_08645</name>
</gene>
<dbReference type="EMBL" id="VJVZ01000004">
    <property type="protein sequence ID" value="TRW25362.1"/>
    <property type="molecule type" value="Genomic_DNA"/>
</dbReference>
<organism evidence="1 2">
    <name type="scientific">Flavobacterium zepuense</name>
    <dbReference type="NCBI Taxonomy" id="2593302"/>
    <lineage>
        <taxon>Bacteria</taxon>
        <taxon>Pseudomonadati</taxon>
        <taxon>Bacteroidota</taxon>
        <taxon>Flavobacteriia</taxon>
        <taxon>Flavobacteriales</taxon>
        <taxon>Flavobacteriaceae</taxon>
        <taxon>Flavobacterium</taxon>
    </lineage>
</organism>
<accession>A0A552V4J7</accession>
<dbReference type="AlphaFoldDB" id="A0A552V4J7"/>
<dbReference type="Proteomes" id="UP000320643">
    <property type="component" value="Unassembled WGS sequence"/>
</dbReference>
<evidence type="ECO:0000313" key="1">
    <source>
        <dbReference type="EMBL" id="TRW25362.1"/>
    </source>
</evidence>
<dbReference type="RefSeq" id="WP_143372944.1">
    <property type="nucleotide sequence ID" value="NZ_VJVZ01000004.1"/>
</dbReference>
<sequence length="283" mass="32872">MKFTEISFPHPVLGVLDAIDSKISLFPEPEIKSNVDFYHITIFFNHDNNDLLELIKIGSAEYFCDVTCSNTLYRKIFTSKDGRMEFEIAKKAVRGRVEFTCLILTTVDIDYTNTNSHVDYYSYIFKLDQGDVLAYFGEFDFDADIVYEKLKAVTSFMEVVENENLTFPYIDLKKSKIEIQLPSQSFKIYCNDLISQEIKYSPIFHSSFVLNALLIALYNFDSHRDFLWARVIEYRLKNDFDLLALSIQEVENIPEIAQKLLGNPFNRLLEGLLQISESTIENE</sequence>
<proteinExistence type="predicted"/>
<dbReference type="OrthoDB" id="1452521at2"/>
<protein>
    <submittedName>
        <fullName evidence="1">Uncharacterized protein</fullName>
    </submittedName>
</protein>
<keyword evidence="2" id="KW-1185">Reference proteome</keyword>
<comment type="caution">
    <text evidence="1">The sequence shown here is derived from an EMBL/GenBank/DDBJ whole genome shotgun (WGS) entry which is preliminary data.</text>
</comment>
<reference evidence="1 2" key="1">
    <citation type="submission" date="2019-07" db="EMBL/GenBank/DDBJ databases">
        <title>Flavobacterium sp. nov., isolated from glacier ice.</title>
        <authorList>
            <person name="Liu Q."/>
            <person name="Xin Y.-H."/>
        </authorList>
    </citation>
    <scope>NUCLEOTIDE SEQUENCE [LARGE SCALE GENOMIC DNA]</scope>
    <source>
        <strain evidence="1 2">ZT4R6</strain>
    </source>
</reference>
<name>A0A552V4J7_9FLAO</name>
<evidence type="ECO:0000313" key="2">
    <source>
        <dbReference type="Proteomes" id="UP000320643"/>
    </source>
</evidence>